<reference evidence="1 2" key="1">
    <citation type="journal article" date="2014" name="Agronomy (Basel)">
        <title>A Draft Genome Sequence for Ensete ventricosum, the Drought-Tolerant Tree Against Hunger.</title>
        <authorList>
            <person name="Harrison J."/>
            <person name="Moore K.A."/>
            <person name="Paszkiewicz K."/>
            <person name="Jones T."/>
            <person name="Grant M."/>
            <person name="Ambacheew D."/>
            <person name="Muzemil S."/>
            <person name="Studholme D.J."/>
        </authorList>
    </citation>
    <scope>NUCLEOTIDE SEQUENCE [LARGE SCALE GENOMIC DNA]</scope>
</reference>
<name>A0A427AX50_ENSVE</name>
<accession>A0A427AX50</accession>
<evidence type="ECO:0000313" key="1">
    <source>
        <dbReference type="EMBL" id="RRT80823.1"/>
    </source>
</evidence>
<dbReference type="EMBL" id="AMZH03001053">
    <property type="protein sequence ID" value="RRT80823.1"/>
    <property type="molecule type" value="Genomic_DNA"/>
</dbReference>
<proteinExistence type="predicted"/>
<comment type="caution">
    <text evidence="1">The sequence shown here is derived from an EMBL/GenBank/DDBJ whole genome shotgun (WGS) entry which is preliminary data.</text>
</comment>
<dbReference type="AlphaFoldDB" id="A0A427AX50"/>
<protein>
    <submittedName>
        <fullName evidence="1">Uncharacterized protein</fullName>
    </submittedName>
</protein>
<dbReference type="Proteomes" id="UP000287651">
    <property type="component" value="Unassembled WGS sequence"/>
</dbReference>
<gene>
    <name evidence="1" type="ORF">B296_00007398</name>
</gene>
<organism evidence="1 2">
    <name type="scientific">Ensete ventricosum</name>
    <name type="common">Abyssinian banana</name>
    <name type="synonym">Musa ensete</name>
    <dbReference type="NCBI Taxonomy" id="4639"/>
    <lineage>
        <taxon>Eukaryota</taxon>
        <taxon>Viridiplantae</taxon>
        <taxon>Streptophyta</taxon>
        <taxon>Embryophyta</taxon>
        <taxon>Tracheophyta</taxon>
        <taxon>Spermatophyta</taxon>
        <taxon>Magnoliopsida</taxon>
        <taxon>Liliopsida</taxon>
        <taxon>Zingiberales</taxon>
        <taxon>Musaceae</taxon>
        <taxon>Ensete</taxon>
    </lineage>
</organism>
<sequence>MSYEHGFTKNVTVINFVESRTRIIHFAQSRAPSRVSIGFSCTVSKIQKTGLSQPISPWDVVRAWFCKKHDGHKLCAKSRAKSGFD</sequence>
<evidence type="ECO:0000313" key="2">
    <source>
        <dbReference type="Proteomes" id="UP000287651"/>
    </source>
</evidence>